<reference evidence="1 2" key="1">
    <citation type="submission" date="2021-03" db="EMBL/GenBank/DDBJ databases">
        <title>Thermosipho ferrireducens sp.nov., an anaerobic thermophilic iron-reducing bacterium isolated from a deep-sea hydrothermal sulfide deposits.</title>
        <authorList>
            <person name="Zeng X."/>
            <person name="Chen Y."/>
            <person name="Shao Z."/>
        </authorList>
    </citation>
    <scope>NUCLEOTIDE SEQUENCE [LARGE SCALE GENOMIC DNA]</scope>
    <source>
        <strain evidence="1 2">JL129W03</strain>
    </source>
</reference>
<dbReference type="InterPro" id="IPR029025">
    <property type="entry name" value="T3SS_substrate_exporter_C"/>
</dbReference>
<evidence type="ECO:0000313" key="1">
    <source>
        <dbReference type="EMBL" id="QTA37887.1"/>
    </source>
</evidence>
<dbReference type="EMBL" id="CP071446">
    <property type="protein sequence ID" value="QTA37887.1"/>
    <property type="molecule type" value="Genomic_DNA"/>
</dbReference>
<dbReference type="Gene3D" id="3.40.1690.10">
    <property type="entry name" value="secretion proteins EscU"/>
    <property type="match status" value="1"/>
</dbReference>
<accession>A0ABX7S5P7</accession>
<evidence type="ECO:0000313" key="2">
    <source>
        <dbReference type="Proteomes" id="UP000671862"/>
    </source>
</evidence>
<dbReference type="Pfam" id="PF01312">
    <property type="entry name" value="Bac_export_2"/>
    <property type="match status" value="1"/>
</dbReference>
<dbReference type="PANTHER" id="PTHR30531">
    <property type="entry name" value="FLAGELLAR BIOSYNTHETIC PROTEIN FLHB"/>
    <property type="match status" value="1"/>
</dbReference>
<dbReference type="Proteomes" id="UP000671862">
    <property type="component" value="Chromosome"/>
</dbReference>
<gene>
    <name evidence="1" type="ORF">JYK00_09240</name>
</gene>
<protein>
    <submittedName>
        <fullName evidence="1">EscU/YscU/HrcU family type III secretion system export apparatus switch protein</fullName>
    </submittedName>
</protein>
<organism evidence="1 2">
    <name type="scientific">Thermosipho ferrireducens</name>
    <dbReference type="NCBI Taxonomy" id="2571116"/>
    <lineage>
        <taxon>Bacteria</taxon>
        <taxon>Thermotogati</taxon>
        <taxon>Thermotogota</taxon>
        <taxon>Thermotogae</taxon>
        <taxon>Thermotogales</taxon>
        <taxon>Fervidobacteriaceae</taxon>
        <taxon>Thermosipho</taxon>
    </lineage>
</organism>
<keyword evidence="2" id="KW-1185">Reference proteome</keyword>
<dbReference type="PANTHER" id="PTHR30531:SF12">
    <property type="entry name" value="FLAGELLAR BIOSYNTHETIC PROTEIN FLHB"/>
    <property type="match status" value="1"/>
</dbReference>
<dbReference type="SUPFAM" id="SSF160544">
    <property type="entry name" value="EscU C-terminal domain-like"/>
    <property type="match status" value="1"/>
</dbReference>
<dbReference type="InterPro" id="IPR006135">
    <property type="entry name" value="T3SS_substrate_exporter"/>
</dbReference>
<dbReference type="PRINTS" id="PR00950">
    <property type="entry name" value="TYPE3IMSPROT"/>
</dbReference>
<proteinExistence type="predicted"/>
<dbReference type="RefSeq" id="WP_207566608.1">
    <property type="nucleotide sequence ID" value="NZ_CP071446.1"/>
</dbReference>
<sequence>MESTLETKEIAVALKYEPEKDLVPFVVAKGKGKLAKKIIETAKKSKVPLIKSPQLVRELFKLNILEEIPKNLYVAVAEIIAYVESREKR</sequence>
<name>A0ABX7S5P7_9BACT</name>